<evidence type="ECO:0000256" key="1">
    <source>
        <dbReference type="SAM" id="MobiDB-lite"/>
    </source>
</evidence>
<accession>A0A1I8F6J5</accession>
<keyword evidence="2" id="KW-1185">Reference proteome</keyword>
<feature type="compositionally biased region" description="Gly residues" evidence="1">
    <location>
        <begin position="26"/>
        <end position="38"/>
    </location>
</feature>
<protein>
    <submittedName>
        <fullName evidence="3">Secreted protein</fullName>
    </submittedName>
</protein>
<feature type="compositionally biased region" description="Polar residues" evidence="1">
    <location>
        <begin position="41"/>
        <end position="52"/>
    </location>
</feature>
<proteinExistence type="predicted"/>
<feature type="region of interest" description="Disordered" evidence="1">
    <location>
        <begin position="17"/>
        <end position="53"/>
    </location>
</feature>
<dbReference type="Proteomes" id="UP000095280">
    <property type="component" value="Unplaced"/>
</dbReference>
<evidence type="ECO:0000313" key="2">
    <source>
        <dbReference type="Proteomes" id="UP000095280"/>
    </source>
</evidence>
<reference evidence="3" key="1">
    <citation type="submission" date="2016-11" db="UniProtKB">
        <authorList>
            <consortium name="WormBaseParasite"/>
        </authorList>
    </citation>
    <scope>IDENTIFICATION</scope>
</reference>
<evidence type="ECO:0000313" key="3">
    <source>
        <dbReference type="WBParaSite" id="maker-unitig_22425-snap-gene-0.2-mRNA-1"/>
    </source>
</evidence>
<organism evidence="2 3">
    <name type="scientific">Macrostomum lignano</name>
    <dbReference type="NCBI Taxonomy" id="282301"/>
    <lineage>
        <taxon>Eukaryota</taxon>
        <taxon>Metazoa</taxon>
        <taxon>Spiralia</taxon>
        <taxon>Lophotrochozoa</taxon>
        <taxon>Platyhelminthes</taxon>
        <taxon>Rhabditophora</taxon>
        <taxon>Macrostomorpha</taxon>
        <taxon>Macrostomida</taxon>
        <taxon>Macrostomidae</taxon>
        <taxon>Macrostomum</taxon>
    </lineage>
</organism>
<sequence>GQFDELRGFESLTRHFAIADREQPTGLGGGGGGGGGSGSSVATHAETSATPSHQRRLLGIEATAARRLLTLPTLDRSGGSGAAIVFGPETRGREGQCAGSSTTGWSLQPGAGGASGAAGAAGHLASRDCQSTAARLVLLLVLAWHRGASERLARDPGSCAGRPLCSVLSEAAKSSSTSSGQVPQPFRY</sequence>
<name>A0A1I8F6J5_9PLAT</name>
<dbReference type="WBParaSite" id="maker-unitig_22425-snap-gene-0.2-mRNA-1">
    <property type="protein sequence ID" value="maker-unitig_22425-snap-gene-0.2-mRNA-1"/>
    <property type="gene ID" value="maker-unitig_22425-snap-gene-0.2"/>
</dbReference>
<dbReference type="AlphaFoldDB" id="A0A1I8F6J5"/>